<dbReference type="RefSeq" id="WP_095542124.1">
    <property type="nucleotide sequence ID" value="NZ_CP154474.1"/>
</dbReference>
<keyword evidence="4 9" id="KW-0812">Transmembrane</keyword>
<dbReference type="AlphaFoldDB" id="A0A2A2AYM3"/>
<reference evidence="12 13" key="1">
    <citation type="submission" date="2017-08" db="EMBL/GenBank/DDBJ databases">
        <title>WGS of Clinical strains of the CDC Group NO-1 linked to zoonotic infections in humans.</title>
        <authorList>
            <person name="Bernier A.-M."/>
            <person name="Bernard K."/>
        </authorList>
    </citation>
    <scope>NUCLEOTIDE SEQUENCE [LARGE SCALE GENOMIC DNA]</scope>
    <source>
        <strain evidence="10 13">NML120219</strain>
        <strain evidence="11 12">NML91-0035</strain>
    </source>
</reference>
<keyword evidence="6 9" id="KW-1133">Transmembrane helix</keyword>
<feature type="transmembrane region" description="Helical" evidence="9">
    <location>
        <begin position="62"/>
        <end position="84"/>
    </location>
</feature>
<feature type="transmembrane region" description="Helical" evidence="9">
    <location>
        <begin position="289"/>
        <end position="312"/>
    </location>
</feature>
<evidence type="ECO:0000256" key="4">
    <source>
        <dbReference type="ARBA" id="ARBA00022692"/>
    </source>
</evidence>
<dbReference type="Proteomes" id="UP000218439">
    <property type="component" value="Unassembled WGS sequence"/>
</dbReference>
<comment type="subcellular location">
    <subcellularLocation>
        <location evidence="1">Cell membrane</location>
        <topology evidence="1">Multi-pass membrane protein</topology>
    </subcellularLocation>
</comment>
<dbReference type="Pfam" id="PF02653">
    <property type="entry name" value="BPD_transp_2"/>
    <property type="match status" value="1"/>
</dbReference>
<sequence length="350" mass="36729">MDFSIASILLQDGLTNGAVYALVGMALILIFSVTRVIFVAHGELIAFAAIAMAQLQEGVVPGVLWLLLGLGMLTFAVDAAVTLWRLRAGTQRSAANLGRSAAFNLGLPLLAWALLAHTSLGQSGLPAQLLLTALLVVPMGPMLYRLAFQPAAEASTLVLLIIAVGVHFMLLGLGLLVLGPEGARSEALSQWQWQLGAVSISGQGLLVIAASMTMIVALYLIFEHTLTGKALRATAINRTGARLMGIAPAQSGAIAFTLATLMAVLAGVLAGPLTTMQYDTGFLIALKGFVAAMVGALSSYPLAWVGSVLVGLVESFGSFWASAYKEVIVFTLIIPVLVWRSLQNPHSEEH</sequence>
<feature type="transmembrane region" description="Helical" evidence="9">
    <location>
        <begin position="243"/>
        <end position="269"/>
    </location>
</feature>
<evidence type="ECO:0000256" key="6">
    <source>
        <dbReference type="ARBA" id="ARBA00022989"/>
    </source>
</evidence>
<evidence type="ECO:0000256" key="8">
    <source>
        <dbReference type="ARBA" id="ARBA00037998"/>
    </source>
</evidence>
<protein>
    <submittedName>
        <fullName evidence="10">Branched-chain amino acid ABC transporter permease</fullName>
    </submittedName>
</protein>
<feature type="transmembrane region" description="Helical" evidence="9">
    <location>
        <begin position="198"/>
        <end position="222"/>
    </location>
</feature>
<evidence type="ECO:0000256" key="9">
    <source>
        <dbReference type="SAM" id="Phobius"/>
    </source>
</evidence>
<dbReference type="PANTHER" id="PTHR11795">
    <property type="entry name" value="BRANCHED-CHAIN AMINO ACID TRANSPORT SYSTEM PERMEASE PROTEIN LIVH"/>
    <property type="match status" value="1"/>
</dbReference>
<keyword evidence="7 9" id="KW-0472">Membrane</keyword>
<dbReference type="GeneID" id="93873880"/>
<organism evidence="10 13">
    <name type="scientific">Vandammella animalimorsus</name>
    <dbReference type="NCBI Taxonomy" id="2029117"/>
    <lineage>
        <taxon>Bacteria</taxon>
        <taxon>Pseudomonadati</taxon>
        <taxon>Pseudomonadota</taxon>
        <taxon>Betaproteobacteria</taxon>
        <taxon>Burkholderiales</taxon>
        <taxon>Comamonadaceae</taxon>
        <taxon>Vandammella</taxon>
    </lineage>
</organism>
<dbReference type="InterPro" id="IPR001851">
    <property type="entry name" value="ABC_transp_permease"/>
</dbReference>
<feature type="transmembrane region" description="Helical" evidence="9">
    <location>
        <begin position="96"/>
        <end position="115"/>
    </location>
</feature>
<comment type="similarity">
    <text evidence="8">Belongs to the binding-protein-dependent transport system permease family. LivHM subfamily.</text>
</comment>
<evidence type="ECO:0000256" key="2">
    <source>
        <dbReference type="ARBA" id="ARBA00022448"/>
    </source>
</evidence>
<evidence type="ECO:0000313" key="13">
    <source>
        <dbReference type="Proteomes" id="UP000218439"/>
    </source>
</evidence>
<dbReference type="EMBL" id="NTBI01000008">
    <property type="protein sequence ID" value="PAX16311.1"/>
    <property type="molecule type" value="Genomic_DNA"/>
</dbReference>
<comment type="caution">
    <text evidence="10">The sequence shown here is derived from an EMBL/GenBank/DDBJ whole genome shotgun (WGS) entry which is preliminary data.</text>
</comment>
<gene>
    <name evidence="10" type="ORF">CK621_07120</name>
    <name evidence="11" type="ORF">CLI92_09780</name>
</gene>
<keyword evidence="3" id="KW-1003">Cell membrane</keyword>
<evidence type="ECO:0000313" key="11">
    <source>
        <dbReference type="EMBL" id="PAX16311.1"/>
    </source>
</evidence>
<dbReference type="PANTHER" id="PTHR11795:SF450">
    <property type="entry name" value="ABC TRANSPORTER PERMEASE PROTEIN"/>
    <property type="match status" value="1"/>
</dbReference>
<evidence type="ECO:0000256" key="5">
    <source>
        <dbReference type="ARBA" id="ARBA00022970"/>
    </source>
</evidence>
<dbReference type="InterPro" id="IPR052157">
    <property type="entry name" value="BCAA_transport_permease"/>
</dbReference>
<dbReference type="GO" id="GO:0005886">
    <property type="term" value="C:plasma membrane"/>
    <property type="evidence" value="ECO:0007669"/>
    <property type="project" value="UniProtKB-SubCell"/>
</dbReference>
<proteinExistence type="inferred from homology"/>
<dbReference type="EMBL" id="NSJE01000009">
    <property type="protein sequence ID" value="PAT42804.1"/>
    <property type="molecule type" value="Genomic_DNA"/>
</dbReference>
<accession>A0A2A2AYM3</accession>
<accession>A0A2A2T545</accession>
<dbReference type="Proteomes" id="UP000217780">
    <property type="component" value="Unassembled WGS sequence"/>
</dbReference>
<feature type="transmembrane region" description="Helical" evidence="9">
    <location>
        <begin position="127"/>
        <end position="144"/>
    </location>
</feature>
<name>A0A2A2AYM3_9BURK</name>
<feature type="transmembrane region" description="Helical" evidence="9">
    <location>
        <begin position="13"/>
        <end position="31"/>
    </location>
</feature>
<dbReference type="GO" id="GO:0022857">
    <property type="term" value="F:transmembrane transporter activity"/>
    <property type="evidence" value="ECO:0007669"/>
    <property type="project" value="InterPro"/>
</dbReference>
<evidence type="ECO:0000256" key="3">
    <source>
        <dbReference type="ARBA" id="ARBA00022475"/>
    </source>
</evidence>
<keyword evidence="5" id="KW-0029">Amino-acid transport</keyword>
<feature type="transmembrane region" description="Helical" evidence="9">
    <location>
        <begin position="156"/>
        <end position="178"/>
    </location>
</feature>
<evidence type="ECO:0000313" key="12">
    <source>
        <dbReference type="Proteomes" id="UP000217780"/>
    </source>
</evidence>
<dbReference type="GO" id="GO:0006865">
    <property type="term" value="P:amino acid transport"/>
    <property type="evidence" value="ECO:0007669"/>
    <property type="project" value="UniProtKB-KW"/>
</dbReference>
<keyword evidence="2" id="KW-0813">Transport</keyword>
<evidence type="ECO:0000256" key="7">
    <source>
        <dbReference type="ARBA" id="ARBA00023136"/>
    </source>
</evidence>
<evidence type="ECO:0000313" key="10">
    <source>
        <dbReference type="EMBL" id="PAT42804.1"/>
    </source>
</evidence>
<feature type="transmembrane region" description="Helical" evidence="9">
    <location>
        <begin position="324"/>
        <end position="342"/>
    </location>
</feature>
<evidence type="ECO:0000256" key="1">
    <source>
        <dbReference type="ARBA" id="ARBA00004651"/>
    </source>
</evidence>
<dbReference type="CDD" id="cd06582">
    <property type="entry name" value="TM_PBP1_LivH_like"/>
    <property type="match status" value="1"/>
</dbReference>